<dbReference type="InterPro" id="IPR014710">
    <property type="entry name" value="RmlC-like_jellyroll"/>
</dbReference>
<feature type="compositionally biased region" description="Basic and acidic residues" evidence="1">
    <location>
        <begin position="717"/>
        <end position="732"/>
    </location>
</feature>
<reference evidence="3 4" key="1">
    <citation type="submission" date="2024-03" db="EMBL/GenBank/DDBJ databases">
        <title>Aureococcus anophagefferens CCMP1851 and Kratosvirus quantuckense: Draft genome of a second virus-susceptible host strain in the model system.</title>
        <authorList>
            <person name="Chase E."/>
            <person name="Truchon A.R."/>
            <person name="Schepens W."/>
            <person name="Wilhelm S.W."/>
        </authorList>
    </citation>
    <scope>NUCLEOTIDE SEQUENCE [LARGE SCALE GENOMIC DNA]</scope>
    <source>
        <strain evidence="3 4">CCMP1851</strain>
    </source>
</reference>
<dbReference type="SUPFAM" id="SSF51206">
    <property type="entry name" value="cAMP-binding domain-like"/>
    <property type="match status" value="2"/>
</dbReference>
<feature type="region of interest" description="Disordered" evidence="1">
    <location>
        <begin position="1"/>
        <end position="36"/>
    </location>
</feature>
<feature type="domain" description="Cyclic nucleotide-binding" evidence="2">
    <location>
        <begin position="431"/>
        <end position="554"/>
    </location>
</feature>
<dbReference type="Pfam" id="PF00027">
    <property type="entry name" value="cNMP_binding"/>
    <property type="match status" value="2"/>
</dbReference>
<dbReference type="PANTHER" id="PTHR23011">
    <property type="entry name" value="CYCLIC NUCLEOTIDE-BINDING DOMAIN CONTAINING PROTEIN"/>
    <property type="match status" value="1"/>
</dbReference>
<feature type="domain" description="Cyclic nucleotide-binding" evidence="2">
    <location>
        <begin position="305"/>
        <end position="411"/>
    </location>
</feature>
<evidence type="ECO:0000256" key="1">
    <source>
        <dbReference type="SAM" id="MobiDB-lite"/>
    </source>
</evidence>
<feature type="region of interest" description="Disordered" evidence="1">
    <location>
        <begin position="717"/>
        <end position="753"/>
    </location>
</feature>
<dbReference type="PROSITE" id="PS50042">
    <property type="entry name" value="CNMP_BINDING_3"/>
    <property type="match status" value="2"/>
</dbReference>
<gene>
    <name evidence="3" type="ORF">SO694_00089037</name>
</gene>
<name>A0ABR1FJ03_AURAN</name>
<keyword evidence="3" id="KW-0418">Kinase</keyword>
<proteinExistence type="predicted"/>
<dbReference type="Gene3D" id="2.60.120.10">
    <property type="entry name" value="Jelly Rolls"/>
    <property type="match status" value="2"/>
</dbReference>
<evidence type="ECO:0000313" key="4">
    <source>
        <dbReference type="Proteomes" id="UP001363151"/>
    </source>
</evidence>
<evidence type="ECO:0000313" key="3">
    <source>
        <dbReference type="EMBL" id="KAK7231760.1"/>
    </source>
</evidence>
<sequence>MMDRSPGGVKRHLGPQMDRSPGGMKRHLAKQDSQKDVREQRFTAMANALIIPVRIKNAMVPMEKPDSRRRETRFEKVNKGLEFEDAPEARDPNPEPTGKPAMRTTIARGSGGARFLVKVDETKAAERRRTKLVRDADGSRRLVDDSAAALNARGAASARRRGRRAGDAVRELGGAFAPPPSPPVEDLRATRDFADPALRSQRDGKRRESTTFSHRYESVDMKKAMLHTTEGTVPFDIAEVNAPVTMAYDARDVLPGWISRHVDYGRVDQIIKEERLREALTAQPIIRTDKHIQLIDRFLVQVWPTAQRIGEARVSQVSRAARFHSCSRDEKIVEEGERGLTFFILVSGTAEVFKHSSPGKLATLKAGSSFAVSFGEASLGPGAPPRNATIVCSSDLAELLVLHKADYDQIMKDYQKSEHRKAFKCMKRIPLFRHWSRSRLDRLCDMLQWNYFKAGTVVVRQGDLPDNVYFILDGRCVVSKDVFVKRTNRWPSGKRSWVTKKVTETVNVRLLELDSGSYFGEKGILENTTRAATVAALVDSTIVSLDKVAFLELLQRGHATSKGANKYAGANMGYPTEDEIISVISAIQDPAAAAARANHEEVDVQAQIDNDTNRRASMATMLATGNLGARDMVQMADDLDGEGEPTEKNDGDESSEWWDSDEDDEDARETRREMVLTARWRDGDGAAVDAAKRDLDRALRDMRAAARARGVGLLDEKRGREEGAERDADAARGARRARRAPADDDVGSVADSHGAHDVSIRADGDGDAFMTRGAVRCALLLARAAADEWWRPLARAQRLPRSCDAVPLPDAWAGAFERAPDAALPSVARRRTPCGRSARGRRALLRAREPGNRGPRALPARRGAARRGEALRVVVLGGSMTAGHMNASTRSRCEAEPDFAGYGYNLDNRARVDVFFVNYVDNDQARRDAGAAGFEILLRLLRLARAAVVDLELALPAGALAYAPRAAACDALAVPALSWELSWPGARRRARWPEVAVRGRVIPERHPNWAFHQLVADWLAQNWRALAADDDAGPAPAREPAGTFAAADVVCTRPRSAYDAAARARGRGRRRRARDGWRVADDAPGKRGWAARAAGAAITFAVEATAVYGVAFLASWDPTMGRVAAALDGGPPVVLDARRPNSTVSLTEYRRLCASGDGHPDFPRCDARVPSPFVPPPGPQREAALELAGLAAANMKDRYAAEDELKRARAPPGTKWWAWRDPALVRRNLTFVLLDPGTRFVIRYLTTC</sequence>
<accession>A0ABR1FJ03</accession>
<dbReference type="PROSITE" id="PS00889">
    <property type="entry name" value="CNMP_BINDING_2"/>
    <property type="match status" value="1"/>
</dbReference>
<dbReference type="Proteomes" id="UP001363151">
    <property type="component" value="Unassembled WGS sequence"/>
</dbReference>
<keyword evidence="3" id="KW-0808">Transferase</keyword>
<comment type="caution">
    <text evidence="3">The sequence shown here is derived from an EMBL/GenBank/DDBJ whole genome shotgun (WGS) entry which is preliminary data.</text>
</comment>
<feature type="region of interest" description="Disordered" evidence="1">
    <location>
        <begin position="82"/>
        <end position="110"/>
    </location>
</feature>
<dbReference type="GO" id="GO:0016301">
    <property type="term" value="F:kinase activity"/>
    <property type="evidence" value="ECO:0007669"/>
    <property type="project" value="UniProtKB-KW"/>
</dbReference>
<organism evidence="3 4">
    <name type="scientific">Aureococcus anophagefferens</name>
    <name type="common">Harmful bloom alga</name>
    <dbReference type="NCBI Taxonomy" id="44056"/>
    <lineage>
        <taxon>Eukaryota</taxon>
        <taxon>Sar</taxon>
        <taxon>Stramenopiles</taxon>
        <taxon>Ochrophyta</taxon>
        <taxon>Pelagophyceae</taxon>
        <taxon>Pelagomonadales</taxon>
        <taxon>Pelagomonadaceae</taxon>
        <taxon>Aureococcus</taxon>
    </lineage>
</organism>
<feature type="compositionally biased region" description="Acidic residues" evidence="1">
    <location>
        <begin position="652"/>
        <end position="667"/>
    </location>
</feature>
<dbReference type="InterPro" id="IPR018490">
    <property type="entry name" value="cNMP-bd_dom_sf"/>
</dbReference>
<dbReference type="InterPro" id="IPR000595">
    <property type="entry name" value="cNMP-bd_dom"/>
</dbReference>
<dbReference type="CDD" id="cd00038">
    <property type="entry name" value="CAP_ED"/>
    <property type="match status" value="2"/>
</dbReference>
<keyword evidence="4" id="KW-1185">Reference proteome</keyword>
<dbReference type="SMART" id="SM00100">
    <property type="entry name" value="cNMP"/>
    <property type="match status" value="2"/>
</dbReference>
<protein>
    <submittedName>
        <fullName evidence="3">cGMP-dependent protein kinase</fullName>
    </submittedName>
</protein>
<evidence type="ECO:0000259" key="2">
    <source>
        <dbReference type="PROSITE" id="PS50042"/>
    </source>
</evidence>
<feature type="compositionally biased region" description="Basic and acidic residues" evidence="1">
    <location>
        <begin position="82"/>
        <end position="93"/>
    </location>
</feature>
<dbReference type="EMBL" id="JBBJCI010000374">
    <property type="protein sequence ID" value="KAK7231760.1"/>
    <property type="molecule type" value="Genomic_DNA"/>
</dbReference>
<feature type="region of interest" description="Disordered" evidence="1">
    <location>
        <begin position="638"/>
        <end position="670"/>
    </location>
</feature>
<dbReference type="InterPro" id="IPR018488">
    <property type="entry name" value="cNMP-bd_CS"/>
</dbReference>
<dbReference type="PANTHER" id="PTHR23011:SF28">
    <property type="entry name" value="CYCLIC NUCLEOTIDE-BINDING DOMAIN CONTAINING PROTEIN"/>
    <property type="match status" value="1"/>
</dbReference>